<accession>A0A1M5HRK2</accession>
<reference evidence="2" key="1">
    <citation type="submission" date="2016-11" db="EMBL/GenBank/DDBJ databases">
        <authorList>
            <person name="Varghese N."/>
            <person name="Submissions S."/>
        </authorList>
    </citation>
    <scope>NUCLEOTIDE SEQUENCE [LARGE SCALE GENOMIC DNA]</scope>
    <source>
        <strain evidence="2">DSM 21264</strain>
    </source>
</reference>
<feature type="non-terminal residue" evidence="1">
    <location>
        <position position="54"/>
    </location>
</feature>
<keyword evidence="2" id="KW-1185">Reference proteome</keyword>
<proteinExistence type="predicted"/>
<organism evidence="1 2">
    <name type="scientific">Vibrio gazogenes DSM 21264 = NBRC 103151</name>
    <dbReference type="NCBI Taxonomy" id="1123492"/>
    <lineage>
        <taxon>Bacteria</taxon>
        <taxon>Pseudomonadati</taxon>
        <taxon>Pseudomonadota</taxon>
        <taxon>Gammaproteobacteria</taxon>
        <taxon>Vibrionales</taxon>
        <taxon>Vibrionaceae</taxon>
        <taxon>Vibrio</taxon>
    </lineage>
</organism>
<evidence type="ECO:0000313" key="2">
    <source>
        <dbReference type="Proteomes" id="UP000184159"/>
    </source>
</evidence>
<protein>
    <submittedName>
        <fullName evidence="1">Uncharacterized protein</fullName>
    </submittedName>
</protein>
<dbReference type="Proteomes" id="UP000184159">
    <property type="component" value="Unassembled WGS sequence"/>
</dbReference>
<dbReference type="AlphaFoldDB" id="A0A1M5HRK2"/>
<evidence type="ECO:0000313" key="1">
    <source>
        <dbReference type="EMBL" id="SHG18576.1"/>
    </source>
</evidence>
<sequence length="54" mass="5816">MVYGGGLVYGGHTPIEAQVKVWELTRTHALNLLGMVGVMGTHTQITLSISVKFC</sequence>
<gene>
    <name evidence="1" type="ORF">SAMN02745781_04171</name>
</gene>
<dbReference type="EMBL" id="FQUH01000037">
    <property type="protein sequence ID" value="SHG18576.1"/>
    <property type="molecule type" value="Genomic_DNA"/>
</dbReference>
<name>A0A1M5HRK2_VIBGA</name>